<dbReference type="GO" id="GO:0072659">
    <property type="term" value="P:protein localization to plasma membrane"/>
    <property type="evidence" value="ECO:0007669"/>
    <property type="project" value="TreeGrafter"/>
</dbReference>
<comment type="subcellular location">
    <subcellularLocation>
        <location evidence="8">Endoplasmic reticulum membrane</location>
        <topology evidence="8">Multi-pass membrane protein</topology>
    </subcellularLocation>
    <subcellularLocation>
        <location evidence="1">Membrane</location>
        <topology evidence="1">Multi-pass membrane protein</topology>
    </subcellularLocation>
</comment>
<dbReference type="EMBL" id="AMYB01000003">
    <property type="protein sequence ID" value="OAD04279.1"/>
    <property type="molecule type" value="Genomic_DNA"/>
</dbReference>
<dbReference type="GO" id="GO:0006506">
    <property type="term" value="P:GPI anchor biosynthetic process"/>
    <property type="evidence" value="ECO:0007669"/>
    <property type="project" value="UniProtKB-UniPathway"/>
</dbReference>
<evidence type="ECO:0000256" key="8">
    <source>
        <dbReference type="RuleBase" id="RU280819"/>
    </source>
</evidence>
<evidence type="ECO:0000256" key="6">
    <source>
        <dbReference type="ARBA" id="ARBA00022989"/>
    </source>
</evidence>
<keyword evidence="8" id="KW-0012">Acyltransferase</keyword>
<comment type="function">
    <text evidence="8">A acetyltransferase, which acetylates the inositol ring of phosphatidylinositol during biosynthesis of GPI-anchor.</text>
</comment>
<name>A0A162RD98_MUCCL</name>
<feature type="transmembrane region" description="Helical" evidence="8">
    <location>
        <begin position="335"/>
        <end position="357"/>
    </location>
</feature>
<feature type="transmembrane region" description="Helical" evidence="8">
    <location>
        <begin position="442"/>
        <end position="459"/>
    </location>
</feature>
<dbReference type="InterPro" id="IPR009447">
    <property type="entry name" value="PIGW/GWT1"/>
</dbReference>
<dbReference type="PANTHER" id="PTHR20661">
    <property type="entry name" value="PHOSPHATIDYLINOSITOL-GLYCAN BIOSYNTHESIS CLASS W PROTEIN"/>
    <property type="match status" value="1"/>
</dbReference>
<feature type="transmembrane region" description="Helical" evidence="8">
    <location>
        <begin position="410"/>
        <end position="430"/>
    </location>
</feature>
<evidence type="ECO:0000256" key="7">
    <source>
        <dbReference type="ARBA" id="ARBA00023136"/>
    </source>
</evidence>
<dbReference type="GO" id="GO:0032216">
    <property type="term" value="F:glucosaminyl-phosphatidylinositol O-acyltransferase activity"/>
    <property type="evidence" value="ECO:0007669"/>
    <property type="project" value="TreeGrafter"/>
</dbReference>
<dbReference type="UniPathway" id="UPA00196"/>
<protein>
    <recommendedName>
        <fullName evidence="8">GPI-anchored wall transfer protein</fullName>
        <ecNumber evidence="8">2.3.-.-</ecNumber>
    </recommendedName>
</protein>
<feature type="transmembrane region" description="Helical" evidence="8">
    <location>
        <begin position="369"/>
        <end position="389"/>
    </location>
</feature>
<dbReference type="OrthoDB" id="15270at2759"/>
<dbReference type="GO" id="GO:0005789">
    <property type="term" value="C:endoplasmic reticulum membrane"/>
    <property type="evidence" value="ECO:0007669"/>
    <property type="project" value="UniProtKB-SubCell"/>
</dbReference>
<accession>A0A162RD98</accession>
<feature type="transmembrane region" description="Helical" evidence="8">
    <location>
        <begin position="224"/>
        <end position="245"/>
    </location>
</feature>
<reference evidence="9 10" key="1">
    <citation type="submission" date="2015-06" db="EMBL/GenBank/DDBJ databases">
        <title>Expansion of signal transduction pathways in fungi by whole-genome duplication.</title>
        <authorList>
            <consortium name="DOE Joint Genome Institute"/>
            <person name="Corrochano L.M."/>
            <person name="Kuo A."/>
            <person name="Marcet-Houben M."/>
            <person name="Polaino S."/>
            <person name="Salamov A."/>
            <person name="Villalobos J.M."/>
            <person name="Alvarez M.I."/>
            <person name="Avalos J."/>
            <person name="Benito E.P."/>
            <person name="Benoit I."/>
            <person name="Burger G."/>
            <person name="Camino L.P."/>
            <person name="Canovas D."/>
            <person name="Cerda-Olmedo E."/>
            <person name="Cheng J.-F."/>
            <person name="Dominguez A."/>
            <person name="Elias M."/>
            <person name="Eslava A.P."/>
            <person name="Glaser F."/>
            <person name="Grimwood J."/>
            <person name="Gutierrez G."/>
            <person name="Heitman J."/>
            <person name="Henrissat B."/>
            <person name="Iturriaga E.A."/>
            <person name="Lang B.F."/>
            <person name="Lavin J.L."/>
            <person name="Lee S."/>
            <person name="Li W."/>
            <person name="Lindquist E."/>
            <person name="Lopez-Garcia S."/>
            <person name="Luque E.M."/>
            <person name="Marcos A.T."/>
            <person name="Martin J."/>
            <person name="Mccluskey K."/>
            <person name="Medina H.R."/>
            <person name="Miralles-Duran A."/>
            <person name="Miyazaki A."/>
            <person name="Munoz-Torres E."/>
            <person name="Oguiza J.A."/>
            <person name="Ohm R."/>
            <person name="Olmedo M."/>
            <person name="Orejas M."/>
            <person name="Ortiz-Castellanos L."/>
            <person name="Pisabarro A.G."/>
            <person name="Rodriguez-Romero J."/>
            <person name="Ruiz-Herrera J."/>
            <person name="Ruiz-Vazquez R."/>
            <person name="Sanz C."/>
            <person name="Schackwitz W."/>
            <person name="Schmutz J."/>
            <person name="Shahriari M."/>
            <person name="Shelest E."/>
            <person name="Silva-Franco F."/>
            <person name="Soanes D."/>
            <person name="Syed K."/>
            <person name="Tagua V.G."/>
            <person name="Talbot N.J."/>
            <person name="Thon M."/>
            <person name="De Vries R.P."/>
            <person name="Wiebenga A."/>
            <person name="Yadav J.S."/>
            <person name="Braun E.L."/>
            <person name="Baker S."/>
            <person name="Garre V."/>
            <person name="Horwitz B."/>
            <person name="Torres-Martinez S."/>
            <person name="Idnurm A."/>
            <person name="Herrera-Estrella A."/>
            <person name="Gabaldon T."/>
            <person name="Grigoriev I.V."/>
        </authorList>
    </citation>
    <scope>NUCLEOTIDE SEQUENCE [LARGE SCALE GENOMIC DNA]</scope>
    <source>
        <strain evidence="9 10">CBS 277.49</strain>
    </source>
</reference>
<organism evidence="9 10">
    <name type="scientific">Mucor lusitanicus CBS 277.49</name>
    <dbReference type="NCBI Taxonomy" id="747725"/>
    <lineage>
        <taxon>Eukaryota</taxon>
        <taxon>Fungi</taxon>
        <taxon>Fungi incertae sedis</taxon>
        <taxon>Mucoromycota</taxon>
        <taxon>Mucoromycotina</taxon>
        <taxon>Mucoromycetes</taxon>
        <taxon>Mucorales</taxon>
        <taxon>Mucorineae</taxon>
        <taxon>Mucoraceae</taxon>
        <taxon>Mucor</taxon>
    </lineage>
</organism>
<feature type="transmembrane region" description="Helical" evidence="8">
    <location>
        <begin position="59"/>
        <end position="92"/>
    </location>
</feature>
<keyword evidence="10" id="KW-1185">Reference proteome</keyword>
<evidence type="ECO:0000313" key="10">
    <source>
        <dbReference type="Proteomes" id="UP000077051"/>
    </source>
</evidence>
<feature type="transmembrane region" description="Helical" evidence="8">
    <location>
        <begin position="188"/>
        <end position="209"/>
    </location>
</feature>
<dbReference type="STRING" id="747725.A0A162RD98"/>
<evidence type="ECO:0000256" key="2">
    <source>
        <dbReference type="ARBA" id="ARBA00004687"/>
    </source>
</evidence>
<keyword evidence="7 8" id="KW-0472">Membrane</keyword>
<evidence type="ECO:0000256" key="5">
    <source>
        <dbReference type="ARBA" id="ARBA00022692"/>
    </source>
</evidence>
<keyword evidence="4 8" id="KW-0337">GPI-anchor biosynthesis</keyword>
<dbReference type="VEuPathDB" id="FungiDB:MUCCIDRAFT_161029"/>
<dbReference type="PANTHER" id="PTHR20661:SF0">
    <property type="entry name" value="PHOSPHATIDYLINOSITOL-GLYCAN BIOSYNTHESIS CLASS W PROTEIN"/>
    <property type="match status" value="1"/>
</dbReference>
<sequence>MDMSEEDYKLAKEAHVANCTGGSIHEINLVCASLVSAHMLWTSLVQADIIRQDTFVPEFLIYVLPVLACLTIASDYAAYVTIGMATIALFILSSRKPAPAPADAANKETQQTQHKSYLTVYRAGTMILTCIAILAVDFQFFPRRFAKVETFGTSLMDVGVGSFVFSSGVVASRAYIYPQQQNRSFIKSFIASIRSAFPILVLGFARFFLTKSVNYQEHNSEYGLHWNFFFTLGFLPPFVTTLSFLRRFASFSVLATVIAVGYQVALCQGLQDWILEAPRVDMISANKEGICSFAGYLSIFMFGLECGSTVFQEDLSTTRISKLFGITQQKQIKQLVVHLFVFSALMWSGFGLWISVFPEYYVSRRMANLPYIFWVIAFNLTLLSCLVLVESKSHIRGGSRGPPMLDAVNINGLFTFLLANILTGTVNLSIRTLYANDLQSCFINAVYMLIVTAVPWIMWRSFRMRIKF</sequence>
<dbReference type="PIRSF" id="PIRSF017321">
    <property type="entry name" value="GWT1"/>
    <property type="match status" value="1"/>
</dbReference>
<dbReference type="Pfam" id="PF06423">
    <property type="entry name" value="GWT1"/>
    <property type="match status" value="1"/>
</dbReference>
<evidence type="ECO:0000256" key="4">
    <source>
        <dbReference type="ARBA" id="ARBA00022502"/>
    </source>
</evidence>
<dbReference type="AlphaFoldDB" id="A0A162RD98"/>
<gene>
    <name evidence="9" type="ORF">MUCCIDRAFT_161029</name>
</gene>
<keyword evidence="6 8" id="KW-1133">Transmembrane helix</keyword>
<keyword evidence="8" id="KW-0808">Transferase</keyword>
<proteinExistence type="inferred from homology"/>
<evidence type="ECO:0000256" key="3">
    <source>
        <dbReference type="ARBA" id="ARBA00007559"/>
    </source>
</evidence>
<comment type="pathway">
    <text evidence="2 8">Glycolipid biosynthesis; glycosylphosphatidylinositol-anchor biosynthesis.</text>
</comment>
<keyword evidence="5 8" id="KW-0812">Transmembrane</keyword>
<dbReference type="EC" id="2.3.-.-" evidence="8"/>
<evidence type="ECO:0000313" key="9">
    <source>
        <dbReference type="EMBL" id="OAD04279.1"/>
    </source>
</evidence>
<comment type="similarity">
    <text evidence="3 8">Belongs to the PIGW family.</text>
</comment>
<dbReference type="Proteomes" id="UP000077051">
    <property type="component" value="Unassembled WGS sequence"/>
</dbReference>
<comment type="caution">
    <text evidence="9">The sequence shown here is derived from an EMBL/GenBank/DDBJ whole genome shotgun (WGS) entry which is preliminary data.</text>
</comment>
<feature type="transmembrane region" description="Helical" evidence="8">
    <location>
        <begin position="158"/>
        <end position="176"/>
    </location>
</feature>
<keyword evidence="8" id="KW-0256">Endoplasmic reticulum</keyword>
<feature type="transmembrane region" description="Helical" evidence="8">
    <location>
        <begin position="120"/>
        <end position="138"/>
    </location>
</feature>
<evidence type="ECO:0000256" key="1">
    <source>
        <dbReference type="ARBA" id="ARBA00004141"/>
    </source>
</evidence>